<reference evidence="1 2" key="1">
    <citation type="submission" date="2015-10" db="EMBL/GenBank/DDBJ databases">
        <title>Genomic differences between typical nodule nitrogen-fixing rhizobial strains and those coming from bean seeds.</title>
        <authorList>
            <person name="Peralta H."/>
            <person name="Aguilar-Vera A."/>
            <person name="Diaz R."/>
            <person name="Mora Y."/>
            <person name="Martinez-Batallar G."/>
            <person name="Salazar E."/>
            <person name="Vargas-Lagunas C."/>
            <person name="Encarnacion S."/>
            <person name="Girard L."/>
            <person name="Mora J."/>
        </authorList>
    </citation>
    <scope>NUCLEOTIDE SEQUENCE [LARGE SCALE GENOMIC DNA]</scope>
    <source>
        <strain evidence="1 2">CFNEI 73</strain>
    </source>
</reference>
<keyword evidence="2" id="KW-1185">Reference proteome</keyword>
<gene>
    <name evidence="1" type="ORF">SAMCFNEI73_Ch1652</name>
</gene>
<dbReference type="KEGG" id="same:SAMCFNEI73_Ch1652"/>
<evidence type="ECO:0000313" key="2">
    <source>
        <dbReference type="Proteomes" id="UP000182306"/>
    </source>
</evidence>
<accession>A0A1L3LLP5</accession>
<protein>
    <submittedName>
        <fullName evidence="1">Uncharacterized protein</fullName>
    </submittedName>
</protein>
<evidence type="ECO:0000313" key="1">
    <source>
        <dbReference type="EMBL" id="APG90953.1"/>
    </source>
</evidence>
<dbReference type="AlphaFoldDB" id="A0A1L3LLP5"/>
<proteinExistence type="predicted"/>
<organism evidence="1 2">
    <name type="scientific">Sinorhizobium americanum</name>
    <dbReference type="NCBI Taxonomy" id="194963"/>
    <lineage>
        <taxon>Bacteria</taxon>
        <taxon>Pseudomonadati</taxon>
        <taxon>Pseudomonadota</taxon>
        <taxon>Alphaproteobacteria</taxon>
        <taxon>Hyphomicrobiales</taxon>
        <taxon>Rhizobiaceae</taxon>
        <taxon>Sinorhizobium/Ensifer group</taxon>
        <taxon>Sinorhizobium</taxon>
    </lineage>
</organism>
<dbReference type="EMBL" id="CP013107">
    <property type="protein sequence ID" value="APG90953.1"/>
    <property type="molecule type" value="Genomic_DNA"/>
</dbReference>
<dbReference type="Proteomes" id="UP000182306">
    <property type="component" value="Chromosome"/>
</dbReference>
<sequence length="40" mass="5164">MRNQFRHRRLHFLKRRRKETGLWSANCVLPRRFVKRNRSR</sequence>
<name>A0A1L3LLP5_9HYPH</name>
<dbReference type="STRING" id="194963.SAMCFNEI73_Ch1652"/>